<dbReference type="KEGG" id="soe:110792423"/>
<accession>A0A9R0IPQ7</accession>
<feature type="domain" description="BZIP" evidence="7">
    <location>
        <begin position="199"/>
        <end position="262"/>
    </location>
</feature>
<evidence type="ECO:0000256" key="2">
    <source>
        <dbReference type="ARBA" id="ARBA00023015"/>
    </source>
</evidence>
<evidence type="ECO:0000259" key="7">
    <source>
        <dbReference type="PROSITE" id="PS50217"/>
    </source>
</evidence>
<dbReference type="SMART" id="SM00338">
    <property type="entry name" value="BRLZ"/>
    <property type="match status" value="1"/>
</dbReference>
<dbReference type="SUPFAM" id="SSF57959">
    <property type="entry name" value="Leucine zipper domain"/>
    <property type="match status" value="1"/>
</dbReference>
<name>A0A9R0IPQ7_SPIOL</name>
<dbReference type="PANTHER" id="PTHR45764">
    <property type="entry name" value="BZIP TRANSCRIPTION FACTOR 44"/>
    <property type="match status" value="1"/>
</dbReference>
<dbReference type="InterPro" id="IPR046347">
    <property type="entry name" value="bZIP_sf"/>
</dbReference>
<evidence type="ECO:0000256" key="5">
    <source>
        <dbReference type="ARBA" id="ARBA00023242"/>
    </source>
</evidence>
<reference evidence="8" key="1">
    <citation type="journal article" date="2021" name="Nat. Commun.">
        <title>Genomic analyses provide insights into spinach domestication and the genetic basis of agronomic traits.</title>
        <authorList>
            <person name="Cai X."/>
            <person name="Sun X."/>
            <person name="Xu C."/>
            <person name="Sun H."/>
            <person name="Wang X."/>
            <person name="Ge C."/>
            <person name="Zhang Z."/>
            <person name="Wang Q."/>
            <person name="Fei Z."/>
            <person name="Jiao C."/>
            <person name="Wang Q."/>
        </authorList>
    </citation>
    <scope>NUCLEOTIDE SEQUENCE [LARGE SCALE GENOMIC DNA]</scope>
    <source>
        <strain evidence="8">cv. Varoflay</strain>
    </source>
</reference>
<feature type="compositionally biased region" description="Polar residues" evidence="6">
    <location>
        <begin position="145"/>
        <end position="192"/>
    </location>
</feature>
<protein>
    <submittedName>
        <fullName evidence="9">BZIP transcription factor RISBZ4-like</fullName>
    </submittedName>
</protein>
<dbReference type="InterPro" id="IPR004827">
    <property type="entry name" value="bZIP"/>
</dbReference>
<gene>
    <name evidence="9" type="primary">LOC110792423</name>
</gene>
<evidence type="ECO:0000256" key="4">
    <source>
        <dbReference type="ARBA" id="ARBA00023163"/>
    </source>
</evidence>
<dbReference type="PROSITE" id="PS00036">
    <property type="entry name" value="BZIP_BASIC"/>
    <property type="match status" value="1"/>
</dbReference>
<dbReference type="AlphaFoldDB" id="A0A9R0IPQ7"/>
<dbReference type="CDD" id="cd14702">
    <property type="entry name" value="bZIP_plant_GBF1"/>
    <property type="match status" value="1"/>
</dbReference>
<dbReference type="PANTHER" id="PTHR45764:SF21">
    <property type="entry name" value="OS03G0770000 PROTEIN"/>
    <property type="match status" value="1"/>
</dbReference>
<keyword evidence="3" id="KW-0238">DNA-binding</keyword>
<evidence type="ECO:0000313" key="9">
    <source>
        <dbReference type="RefSeq" id="XP_021852917.1"/>
    </source>
</evidence>
<dbReference type="GO" id="GO:0046982">
    <property type="term" value="F:protein heterodimerization activity"/>
    <property type="evidence" value="ECO:0007669"/>
    <property type="project" value="UniProtKB-ARBA"/>
</dbReference>
<keyword evidence="8" id="KW-1185">Reference proteome</keyword>
<dbReference type="GO" id="GO:0003700">
    <property type="term" value="F:DNA-binding transcription factor activity"/>
    <property type="evidence" value="ECO:0000318"/>
    <property type="project" value="GO_Central"/>
</dbReference>
<dbReference type="Proteomes" id="UP000813463">
    <property type="component" value="Chromosome 3"/>
</dbReference>
<evidence type="ECO:0000256" key="3">
    <source>
        <dbReference type="ARBA" id="ARBA00023125"/>
    </source>
</evidence>
<sequence length="317" mass="36220">MLSAILPSESAVSNPLFAFNGGFTPWENLESFFTSTQLKPNNDQNKPKSKPILSRYHAGLGLGSESPNLSRYHAGFGLGSESPNLNCYHVGSDLDSESPNKKSYFDQPNLNPFHADFETTNQQLPCFDDKFKLSRYHVGSDLDLKSQNQKSPSYDELSSNQAQPTQNPNPTRSSSSSDDPNQDRNGSNSRSCPENPVTDERKRKRMISNRESAKRSRMRKQKHVENLRNDANKLKVQTRERSNNLRVMTHQIQVVTRENEQLKTESVILQRKLMQFGYIWKLQQLQKQCSYLHHAPLHPTLSCTPMQINNLTQNQRI</sequence>
<dbReference type="OrthoDB" id="551672at2759"/>
<evidence type="ECO:0000256" key="6">
    <source>
        <dbReference type="SAM" id="MobiDB-lite"/>
    </source>
</evidence>
<dbReference type="PROSITE" id="PS50217">
    <property type="entry name" value="BZIP"/>
    <property type="match status" value="1"/>
</dbReference>
<evidence type="ECO:0000313" key="8">
    <source>
        <dbReference type="Proteomes" id="UP000813463"/>
    </source>
</evidence>
<dbReference type="GO" id="GO:0005634">
    <property type="term" value="C:nucleus"/>
    <property type="evidence" value="ECO:0000318"/>
    <property type="project" value="GO_Central"/>
</dbReference>
<dbReference type="FunFam" id="1.20.5.170:FF:000020">
    <property type="entry name" value="BZIP transcription factor"/>
    <property type="match status" value="1"/>
</dbReference>
<keyword evidence="2" id="KW-0805">Transcription regulation</keyword>
<proteinExistence type="predicted"/>
<dbReference type="GO" id="GO:0045893">
    <property type="term" value="P:positive regulation of DNA-templated transcription"/>
    <property type="evidence" value="ECO:0000318"/>
    <property type="project" value="GO_Central"/>
</dbReference>
<keyword evidence="4" id="KW-0804">Transcription</keyword>
<dbReference type="GeneID" id="110792423"/>
<organism evidence="8 9">
    <name type="scientific">Spinacia oleracea</name>
    <name type="common">Spinach</name>
    <dbReference type="NCBI Taxonomy" id="3562"/>
    <lineage>
        <taxon>Eukaryota</taxon>
        <taxon>Viridiplantae</taxon>
        <taxon>Streptophyta</taxon>
        <taxon>Embryophyta</taxon>
        <taxon>Tracheophyta</taxon>
        <taxon>Spermatophyta</taxon>
        <taxon>Magnoliopsida</taxon>
        <taxon>eudicotyledons</taxon>
        <taxon>Gunneridae</taxon>
        <taxon>Pentapetalae</taxon>
        <taxon>Caryophyllales</taxon>
        <taxon>Chenopodiaceae</taxon>
        <taxon>Chenopodioideae</taxon>
        <taxon>Anserineae</taxon>
        <taxon>Spinacia</taxon>
    </lineage>
</organism>
<reference evidence="9" key="2">
    <citation type="submission" date="2025-08" db="UniProtKB">
        <authorList>
            <consortium name="RefSeq"/>
        </authorList>
    </citation>
    <scope>IDENTIFICATION</scope>
    <source>
        <tissue evidence="9">Leaf</tissue>
    </source>
</reference>
<comment type="subcellular location">
    <subcellularLocation>
        <location evidence="1">Nucleus</location>
    </subcellularLocation>
</comment>
<evidence type="ECO:0000256" key="1">
    <source>
        <dbReference type="ARBA" id="ARBA00004123"/>
    </source>
</evidence>
<keyword evidence="5" id="KW-0539">Nucleus</keyword>
<dbReference type="RefSeq" id="XP_021852917.1">
    <property type="nucleotide sequence ID" value="XM_021997225.2"/>
</dbReference>
<dbReference type="GO" id="GO:0000976">
    <property type="term" value="F:transcription cis-regulatory region binding"/>
    <property type="evidence" value="ECO:0000318"/>
    <property type="project" value="GO_Central"/>
</dbReference>
<dbReference type="InterPro" id="IPR045314">
    <property type="entry name" value="bZIP_plant_GBF1"/>
</dbReference>
<dbReference type="Gene3D" id="1.20.5.170">
    <property type="match status" value="1"/>
</dbReference>
<feature type="region of interest" description="Disordered" evidence="6">
    <location>
        <begin position="143"/>
        <end position="223"/>
    </location>
</feature>